<dbReference type="InterPro" id="IPR006768">
    <property type="entry name" value="Cwf19-like_C_dom-1"/>
</dbReference>
<name>A0A2P6NUE3_9EUKA</name>
<dbReference type="GO" id="GO:0061632">
    <property type="term" value="F:RNA lariat debranching enzyme activator activity"/>
    <property type="evidence" value="ECO:0007669"/>
    <property type="project" value="TreeGrafter"/>
</dbReference>
<dbReference type="OrthoDB" id="444325at2759"/>
<dbReference type="EMBL" id="MDYQ01000019">
    <property type="protein sequence ID" value="PRP87593.1"/>
    <property type="molecule type" value="Genomic_DNA"/>
</dbReference>
<dbReference type="InterPro" id="IPR040194">
    <property type="entry name" value="Cwf19-like"/>
</dbReference>
<evidence type="ECO:0000256" key="1">
    <source>
        <dbReference type="SAM" id="MobiDB-lite"/>
    </source>
</evidence>
<dbReference type="CDD" id="cd07380">
    <property type="entry name" value="MPP_CWF19_N"/>
    <property type="match status" value="1"/>
</dbReference>
<dbReference type="InterPro" id="IPR006767">
    <property type="entry name" value="Cwf19-like_C_dom-2"/>
</dbReference>
<dbReference type="SUPFAM" id="SSF54197">
    <property type="entry name" value="HIT-like"/>
    <property type="match status" value="1"/>
</dbReference>
<evidence type="ECO:0000313" key="5">
    <source>
        <dbReference type="Proteomes" id="UP000241769"/>
    </source>
</evidence>
<feature type="domain" description="Cwf19-like protein C-terminal" evidence="2">
    <location>
        <begin position="426"/>
        <end position="495"/>
    </location>
</feature>
<organism evidence="4 5">
    <name type="scientific">Planoprotostelium fungivorum</name>
    <dbReference type="NCBI Taxonomy" id="1890364"/>
    <lineage>
        <taxon>Eukaryota</taxon>
        <taxon>Amoebozoa</taxon>
        <taxon>Evosea</taxon>
        <taxon>Variosea</taxon>
        <taxon>Cavosteliida</taxon>
        <taxon>Cavosteliaceae</taxon>
        <taxon>Planoprotostelium</taxon>
    </lineage>
</organism>
<reference evidence="4 5" key="1">
    <citation type="journal article" date="2018" name="Genome Biol. Evol.">
        <title>Multiple Roots of Fruiting Body Formation in Amoebozoa.</title>
        <authorList>
            <person name="Hillmann F."/>
            <person name="Forbes G."/>
            <person name="Novohradska S."/>
            <person name="Ferling I."/>
            <person name="Riege K."/>
            <person name="Groth M."/>
            <person name="Westermann M."/>
            <person name="Marz M."/>
            <person name="Spaller T."/>
            <person name="Winckler T."/>
            <person name="Schaap P."/>
            <person name="Glockner G."/>
        </authorList>
    </citation>
    <scope>NUCLEOTIDE SEQUENCE [LARGE SCALE GENOMIC DNA]</scope>
    <source>
        <strain evidence="4 5">Jena</strain>
    </source>
</reference>
<dbReference type="AlphaFoldDB" id="A0A2P6NUE3"/>
<dbReference type="GO" id="GO:0000398">
    <property type="term" value="P:mRNA splicing, via spliceosome"/>
    <property type="evidence" value="ECO:0007669"/>
    <property type="project" value="TreeGrafter"/>
</dbReference>
<evidence type="ECO:0000313" key="4">
    <source>
        <dbReference type="EMBL" id="PRP87593.1"/>
    </source>
</evidence>
<feature type="compositionally biased region" description="Basic and acidic residues" evidence="1">
    <location>
        <begin position="248"/>
        <end position="272"/>
    </location>
</feature>
<dbReference type="PANTHER" id="PTHR12072">
    <property type="entry name" value="CWF19, CELL CYCLE CONTROL PROTEIN"/>
    <property type="match status" value="1"/>
</dbReference>
<dbReference type="InterPro" id="IPR036265">
    <property type="entry name" value="HIT-like_sf"/>
</dbReference>
<sequence>MSAKKVLICGDAQGNIKQVFDKVKELNSGKAGPFHVLFICGFWGSDREKAEEQLAEYKSGEDTLPLPVFFVDELNKDKDEPVCPKLTALGSGGVRLIEGFQVAYANSRGKNSQIVSLLARDASSEILNGADVLLTTKWPEGIRDDGSDDTSSDVTELTQQVKPRYHFTSRGEEYFDKGAYRNTPGTNADLTRFYSLASAFSKAKFINALSIPPISTIDMEYINNQLKGDTPPDAPFTTKAAPKKATKKHEEEFEKIEKEQDKGYARWGEQTKRQAAAAPQQEDKSRQQKKARGTCWFCLGEDGAEHHLVASIGEHLYMALPKGPINQDHVLIIPINHVHQQQLGRAGEQELERYKEALKKCYQDKGMDVIFFEMRGIHHCNINAVGVSRKVVEQAEEAFISSAKRIGYRLSKMNGRETILDYVPNHDEPYFYLELPDARYIYHGSSFPFQFAREVMVYLLGLGGEVIDWRNCQVVKDVETKHVEEFKRKFKSYDFNL</sequence>
<feature type="region of interest" description="Disordered" evidence="1">
    <location>
        <begin position="228"/>
        <end position="287"/>
    </location>
</feature>
<dbReference type="GO" id="GO:0071014">
    <property type="term" value="C:post-mRNA release spliceosomal complex"/>
    <property type="evidence" value="ECO:0007669"/>
    <property type="project" value="TreeGrafter"/>
</dbReference>
<dbReference type="Proteomes" id="UP000241769">
    <property type="component" value="Unassembled WGS sequence"/>
</dbReference>
<dbReference type="STRING" id="1890364.A0A2P6NUE3"/>
<dbReference type="Pfam" id="PF04677">
    <property type="entry name" value="CwfJ_C_1"/>
    <property type="match status" value="1"/>
</dbReference>
<protein>
    <submittedName>
        <fullName evidence="4">Uncharacterized protein</fullName>
    </submittedName>
</protein>
<feature type="compositionally biased region" description="Low complexity" evidence="1">
    <location>
        <begin position="229"/>
        <end position="240"/>
    </location>
</feature>
<dbReference type="Gene3D" id="3.30.428.10">
    <property type="entry name" value="HIT-like"/>
    <property type="match status" value="1"/>
</dbReference>
<evidence type="ECO:0000259" key="3">
    <source>
        <dbReference type="Pfam" id="PF04677"/>
    </source>
</evidence>
<dbReference type="FunCoup" id="A0A2P6NUE3">
    <property type="interactions" value="663"/>
</dbReference>
<gene>
    <name evidence="4" type="ORF">PROFUN_04620</name>
</gene>
<evidence type="ECO:0000259" key="2">
    <source>
        <dbReference type="Pfam" id="PF04676"/>
    </source>
</evidence>
<keyword evidence="5" id="KW-1185">Reference proteome</keyword>
<dbReference type="InParanoid" id="A0A2P6NUE3"/>
<accession>A0A2P6NUE3</accession>
<comment type="caution">
    <text evidence="4">The sequence shown here is derived from an EMBL/GenBank/DDBJ whole genome shotgun (WGS) entry which is preliminary data.</text>
</comment>
<feature type="domain" description="Cwf19-like C-terminal" evidence="3">
    <location>
        <begin position="285"/>
        <end position="399"/>
    </location>
</feature>
<dbReference type="PANTHER" id="PTHR12072:SF4">
    <property type="entry name" value="CWF19-LIKE PROTEIN 1"/>
    <property type="match status" value="1"/>
</dbReference>
<dbReference type="Pfam" id="PF04676">
    <property type="entry name" value="CwfJ_C_2"/>
    <property type="match status" value="1"/>
</dbReference>
<proteinExistence type="predicted"/>